<dbReference type="Proteomes" id="UP000054324">
    <property type="component" value="Unassembled WGS sequence"/>
</dbReference>
<feature type="non-terminal residue" evidence="1">
    <location>
        <position position="1"/>
    </location>
</feature>
<dbReference type="CTD" id="20326833"/>
<dbReference type="KEGG" id="ovi:T265_12665"/>
<evidence type="ECO:0000313" key="1">
    <source>
        <dbReference type="EMBL" id="KER33209.1"/>
    </source>
</evidence>
<dbReference type="AlphaFoldDB" id="A0A075AJD8"/>
<organism evidence="1 2">
    <name type="scientific">Opisthorchis viverrini</name>
    <name type="common">Southeast Asian liver fluke</name>
    <dbReference type="NCBI Taxonomy" id="6198"/>
    <lineage>
        <taxon>Eukaryota</taxon>
        <taxon>Metazoa</taxon>
        <taxon>Spiralia</taxon>
        <taxon>Lophotrochozoa</taxon>
        <taxon>Platyhelminthes</taxon>
        <taxon>Trematoda</taxon>
        <taxon>Digenea</taxon>
        <taxon>Opisthorchiida</taxon>
        <taxon>Opisthorchiata</taxon>
        <taxon>Opisthorchiidae</taxon>
        <taxon>Opisthorchis</taxon>
    </lineage>
</organism>
<gene>
    <name evidence="1" type="ORF">T265_12665</name>
</gene>
<accession>A0A075AJD8</accession>
<dbReference type="GeneID" id="20326833"/>
<reference evidence="1 2" key="1">
    <citation type="submission" date="2013-11" db="EMBL/GenBank/DDBJ databases">
        <title>Opisthorchis viverrini - life in the bile duct.</title>
        <authorList>
            <person name="Young N.D."/>
            <person name="Nagarajan N."/>
            <person name="Lin S.J."/>
            <person name="Korhonen P.K."/>
            <person name="Jex A.R."/>
            <person name="Hall R.S."/>
            <person name="Safavi-Hemami H."/>
            <person name="Kaewkong W."/>
            <person name="Bertrand D."/>
            <person name="Gao S."/>
            <person name="Seet Q."/>
            <person name="Wongkham S."/>
            <person name="Teh B.T."/>
            <person name="Wongkham C."/>
            <person name="Intapan P.M."/>
            <person name="Maleewong W."/>
            <person name="Yang X."/>
            <person name="Hu M."/>
            <person name="Wang Z."/>
            <person name="Hofmann A."/>
            <person name="Sternberg P.W."/>
            <person name="Tan P."/>
            <person name="Wang J."/>
            <person name="Gasser R.B."/>
        </authorList>
    </citation>
    <scope>NUCLEOTIDE SEQUENCE [LARGE SCALE GENOMIC DNA]</scope>
</reference>
<sequence length="253" mass="27732">SCFTNNAKTVQPNELKAGVTVRNEQCERAPCSVVKIQVHPASTGGVVAIRSPRMSAVRSSTPGTAIGYALSMNSNESSSPVLPPFQCGPTRMTVRTRVVQFIGDATYTPRCNMGTRMSTDLVLVRPTQSADYQQTVGEKKAHGRKHDSYIPTKWLRERECEKYNGLKLFIGRTLSELGPMQTHAYEAATCCILRGRCLTLISVDSRCLGLMQGRDALHIEGVLSVWSTPSGAESLRRFRAFGGCFQEADLPDN</sequence>
<evidence type="ECO:0000313" key="2">
    <source>
        <dbReference type="Proteomes" id="UP000054324"/>
    </source>
</evidence>
<proteinExistence type="predicted"/>
<dbReference type="RefSeq" id="XP_009163111.1">
    <property type="nucleotide sequence ID" value="XM_009164847.1"/>
</dbReference>
<protein>
    <submittedName>
        <fullName evidence="1">Uncharacterized protein</fullName>
    </submittedName>
</protein>
<dbReference type="EMBL" id="KL596627">
    <property type="protein sequence ID" value="KER33209.1"/>
    <property type="molecule type" value="Genomic_DNA"/>
</dbReference>
<name>A0A075AJD8_OPIVI</name>
<keyword evidence="2" id="KW-1185">Reference proteome</keyword>